<dbReference type="AlphaFoldDB" id="A0A8I6XE67"/>
<dbReference type="Gramene" id="HORVU.MOREX.r3.4HG0397740.1">
    <property type="protein sequence ID" value="HORVU.MOREX.r3.4HG0397740.1"/>
    <property type="gene ID" value="HORVU.MOREX.r3.4HG0397740"/>
</dbReference>
<feature type="domain" description="DUF1618" evidence="1">
    <location>
        <begin position="69"/>
        <end position="203"/>
    </location>
</feature>
<reference evidence="2" key="2">
    <citation type="submission" date="2020-10" db="EMBL/GenBank/DDBJ databases">
        <authorList>
            <person name="Scholz U."/>
            <person name="Mascher M."/>
            <person name="Fiebig A."/>
        </authorList>
    </citation>
    <scope>NUCLEOTIDE SEQUENCE [LARGE SCALE GENOMIC DNA]</scope>
    <source>
        <strain evidence="2">cv. Morex</strain>
    </source>
</reference>
<dbReference type="InterPro" id="IPR011676">
    <property type="entry name" value="DUF1618"/>
</dbReference>
<organism evidence="2 3">
    <name type="scientific">Hordeum vulgare subsp. vulgare</name>
    <name type="common">Domesticated barley</name>
    <dbReference type="NCBI Taxonomy" id="112509"/>
    <lineage>
        <taxon>Eukaryota</taxon>
        <taxon>Viridiplantae</taxon>
        <taxon>Streptophyta</taxon>
        <taxon>Embryophyta</taxon>
        <taxon>Tracheophyta</taxon>
        <taxon>Spermatophyta</taxon>
        <taxon>Magnoliopsida</taxon>
        <taxon>Liliopsida</taxon>
        <taxon>Poales</taxon>
        <taxon>Poaceae</taxon>
        <taxon>BOP clade</taxon>
        <taxon>Pooideae</taxon>
        <taxon>Triticodae</taxon>
        <taxon>Triticeae</taxon>
        <taxon>Hordeinae</taxon>
        <taxon>Hordeum</taxon>
    </lineage>
</organism>
<dbReference type="EnsemblPlants" id="HORVU.MOREX.r3.4HG0397740.1">
    <property type="protein sequence ID" value="HORVU.MOREX.r3.4HG0397740.1"/>
    <property type="gene ID" value="HORVU.MOREX.r3.4HG0397740"/>
</dbReference>
<dbReference type="Gramene" id="HORVU.MOREX.r2.4HG0330920.1">
    <property type="protein sequence ID" value="HORVU.MOREX.r2.4HG0330920.1"/>
    <property type="gene ID" value="HORVU.MOREX.r2.4HG0330920"/>
</dbReference>
<reference evidence="3" key="1">
    <citation type="journal article" date="2012" name="Nature">
        <title>A physical, genetic and functional sequence assembly of the barley genome.</title>
        <authorList>
            <consortium name="The International Barley Genome Sequencing Consortium"/>
            <person name="Mayer K.F."/>
            <person name="Waugh R."/>
            <person name="Brown J.W."/>
            <person name="Schulman A."/>
            <person name="Langridge P."/>
            <person name="Platzer M."/>
            <person name="Fincher G.B."/>
            <person name="Muehlbauer G.J."/>
            <person name="Sato K."/>
            <person name="Close T.J."/>
            <person name="Wise R.P."/>
            <person name="Stein N."/>
        </authorList>
    </citation>
    <scope>NUCLEOTIDE SEQUENCE [LARGE SCALE GENOMIC DNA]</scope>
    <source>
        <strain evidence="3">cv. Morex</strain>
    </source>
</reference>
<name>A0A8I6XE67_HORVV</name>
<proteinExistence type="predicted"/>
<sequence>MGAAIMSLEDGAYVLVELTKVTDSDRSEAALYTWQSSTAEWVIKVASLPPDLSFRADMCFSYRGSSFCWVDLLKGVLICNLDALLQHGVRPEFRFVPLPRECPTYDRDQTFRRKWPLQPEQFRYIASIGGIIKLVTMDGYGERHGKQVTLTIWMLSLDLCTWTKCNVYHVKDIWASESHHSLGLPEVLPSFPVLSVDEEDVVYLFFADVIRTDDHGSVVIRTNDHESVFQSHCLIRVDMKHNKVSHHPKSADEMPFQLFSSEILATECSAYLQGIEDQQGKMKARKAGESGKRVFP</sequence>
<reference evidence="2" key="3">
    <citation type="submission" date="2022-01" db="UniProtKB">
        <authorList>
            <consortium name="EnsemblPlants"/>
        </authorList>
    </citation>
    <scope>IDENTIFICATION</scope>
    <source>
        <strain evidence="2">subsp. vulgare</strain>
    </source>
</reference>
<dbReference type="PANTHER" id="PTHR33086:SF62">
    <property type="entry name" value="OS01G0182100 PROTEIN"/>
    <property type="match status" value="1"/>
</dbReference>
<protein>
    <recommendedName>
        <fullName evidence="1">DUF1618 domain-containing protein</fullName>
    </recommendedName>
</protein>
<dbReference type="Proteomes" id="UP000011116">
    <property type="component" value="Chromosome 4H"/>
</dbReference>
<evidence type="ECO:0000313" key="3">
    <source>
        <dbReference type="Proteomes" id="UP000011116"/>
    </source>
</evidence>
<accession>A0A8I6XE67</accession>
<dbReference type="PANTHER" id="PTHR33086">
    <property type="entry name" value="OS05G0468200 PROTEIN-RELATED"/>
    <property type="match status" value="1"/>
</dbReference>
<evidence type="ECO:0000313" key="2">
    <source>
        <dbReference type="EnsemblPlants" id="HORVU.MOREX.r3.4HG0397740.1"/>
    </source>
</evidence>
<keyword evidence="3" id="KW-1185">Reference proteome</keyword>
<dbReference type="Pfam" id="PF07762">
    <property type="entry name" value="DUF1618"/>
    <property type="match status" value="1"/>
</dbReference>
<evidence type="ECO:0000259" key="1">
    <source>
        <dbReference type="Pfam" id="PF07762"/>
    </source>
</evidence>